<feature type="transmembrane region" description="Helical" evidence="3">
    <location>
        <begin position="7"/>
        <end position="29"/>
    </location>
</feature>
<dbReference type="GO" id="GO:0005789">
    <property type="term" value="C:endoplasmic reticulum membrane"/>
    <property type="evidence" value="ECO:0007669"/>
    <property type="project" value="EnsemblMetazoa"/>
</dbReference>
<keyword evidence="3" id="KW-0812">Transmembrane</keyword>
<feature type="region of interest" description="Disordered" evidence="2">
    <location>
        <begin position="2301"/>
        <end position="2328"/>
    </location>
</feature>
<keyword evidence="3" id="KW-1133">Transmembrane helix</keyword>
<dbReference type="PANTHER" id="PTHR15678">
    <property type="entry name" value="ANTIGEN MLAA-22-RELATED"/>
    <property type="match status" value="1"/>
</dbReference>
<evidence type="ECO:0000313" key="6">
    <source>
        <dbReference type="Proteomes" id="UP000007798"/>
    </source>
</evidence>
<dbReference type="OMA" id="GEWRLNY"/>
<dbReference type="KEGG" id="dwi:6645240"/>
<dbReference type="GO" id="GO:1903307">
    <property type="term" value="P:positive regulation of regulated secretory pathway"/>
    <property type="evidence" value="ECO:0007669"/>
    <property type="project" value="EnsemblMetazoa"/>
</dbReference>
<dbReference type="GO" id="GO:0035091">
    <property type="term" value="F:phosphatidylinositol binding"/>
    <property type="evidence" value="ECO:0007669"/>
    <property type="project" value="EnsemblMetazoa"/>
</dbReference>
<dbReference type="InterPro" id="IPR019441">
    <property type="entry name" value="FMP27/BLTP2/Hobbit_GFWDK_RBG"/>
</dbReference>
<feature type="compositionally biased region" description="Gly residues" evidence="2">
    <location>
        <begin position="2318"/>
        <end position="2328"/>
    </location>
</feature>
<feature type="region of interest" description="Disordered" evidence="2">
    <location>
        <begin position="2120"/>
        <end position="2171"/>
    </location>
</feature>
<accession>B4N3Q3</accession>
<dbReference type="SMART" id="SM01214">
    <property type="entry name" value="Fmp27_GFWDK"/>
    <property type="match status" value="1"/>
</dbReference>
<dbReference type="InterPro" id="IPR045167">
    <property type="entry name" value="Hobbit"/>
</dbReference>
<organism evidence="5 6">
    <name type="scientific">Drosophila willistoni</name>
    <name type="common">Fruit fly</name>
    <dbReference type="NCBI Taxonomy" id="7260"/>
    <lineage>
        <taxon>Eukaryota</taxon>
        <taxon>Metazoa</taxon>
        <taxon>Ecdysozoa</taxon>
        <taxon>Arthropoda</taxon>
        <taxon>Hexapoda</taxon>
        <taxon>Insecta</taxon>
        <taxon>Pterygota</taxon>
        <taxon>Neoptera</taxon>
        <taxon>Endopterygota</taxon>
        <taxon>Diptera</taxon>
        <taxon>Brachycera</taxon>
        <taxon>Muscomorpha</taxon>
        <taxon>Ephydroidea</taxon>
        <taxon>Drosophilidae</taxon>
        <taxon>Drosophila</taxon>
        <taxon>Sophophora</taxon>
    </lineage>
</organism>
<dbReference type="eggNOG" id="KOG1910">
    <property type="taxonomic scope" value="Eukaryota"/>
</dbReference>
<dbReference type="OrthoDB" id="1562405at2759"/>
<proteinExistence type="predicted"/>
<dbReference type="GO" id="GO:0140268">
    <property type="term" value="C:endoplasmic reticulum-plasma membrane contact site"/>
    <property type="evidence" value="ECO:0007669"/>
    <property type="project" value="EnsemblMetazoa"/>
</dbReference>
<evidence type="ECO:0000256" key="1">
    <source>
        <dbReference type="SAM" id="Coils"/>
    </source>
</evidence>
<reference evidence="5 6" key="1">
    <citation type="journal article" date="2007" name="Nature">
        <title>Evolution of genes and genomes on the Drosophila phylogeny.</title>
        <authorList>
            <consortium name="Drosophila 12 Genomes Consortium"/>
            <person name="Clark A.G."/>
            <person name="Eisen M.B."/>
            <person name="Smith D.R."/>
            <person name="Bergman C.M."/>
            <person name="Oliver B."/>
            <person name="Markow T.A."/>
            <person name="Kaufman T.C."/>
            <person name="Kellis M."/>
            <person name="Gelbart W."/>
            <person name="Iyer V.N."/>
            <person name="Pollard D.A."/>
            <person name="Sackton T.B."/>
            <person name="Larracuente A.M."/>
            <person name="Singh N.D."/>
            <person name="Abad J.P."/>
            <person name="Abt D.N."/>
            <person name="Adryan B."/>
            <person name="Aguade M."/>
            <person name="Akashi H."/>
            <person name="Anderson W.W."/>
            <person name="Aquadro C.F."/>
            <person name="Ardell D.H."/>
            <person name="Arguello R."/>
            <person name="Artieri C.G."/>
            <person name="Barbash D.A."/>
            <person name="Barker D."/>
            <person name="Barsanti P."/>
            <person name="Batterham P."/>
            <person name="Batzoglou S."/>
            <person name="Begun D."/>
            <person name="Bhutkar A."/>
            <person name="Blanco E."/>
            <person name="Bosak S.A."/>
            <person name="Bradley R.K."/>
            <person name="Brand A.D."/>
            <person name="Brent M.R."/>
            <person name="Brooks A.N."/>
            <person name="Brown R.H."/>
            <person name="Butlin R.K."/>
            <person name="Caggese C."/>
            <person name="Calvi B.R."/>
            <person name="Bernardo de Carvalho A."/>
            <person name="Caspi A."/>
            <person name="Castrezana S."/>
            <person name="Celniker S.E."/>
            <person name="Chang J.L."/>
            <person name="Chapple C."/>
            <person name="Chatterji S."/>
            <person name="Chinwalla A."/>
            <person name="Civetta A."/>
            <person name="Clifton S.W."/>
            <person name="Comeron J.M."/>
            <person name="Costello J.C."/>
            <person name="Coyne J.A."/>
            <person name="Daub J."/>
            <person name="David R.G."/>
            <person name="Delcher A.L."/>
            <person name="Delehaunty K."/>
            <person name="Do C.B."/>
            <person name="Ebling H."/>
            <person name="Edwards K."/>
            <person name="Eickbush T."/>
            <person name="Evans J.D."/>
            <person name="Filipski A."/>
            <person name="Findeiss S."/>
            <person name="Freyhult E."/>
            <person name="Fulton L."/>
            <person name="Fulton R."/>
            <person name="Garcia A.C."/>
            <person name="Gardiner A."/>
            <person name="Garfield D.A."/>
            <person name="Garvin B.E."/>
            <person name="Gibson G."/>
            <person name="Gilbert D."/>
            <person name="Gnerre S."/>
            <person name="Godfrey J."/>
            <person name="Good R."/>
            <person name="Gotea V."/>
            <person name="Gravely B."/>
            <person name="Greenberg A.J."/>
            <person name="Griffiths-Jones S."/>
            <person name="Gross S."/>
            <person name="Guigo R."/>
            <person name="Gustafson E.A."/>
            <person name="Haerty W."/>
            <person name="Hahn M.W."/>
            <person name="Halligan D.L."/>
            <person name="Halpern A.L."/>
            <person name="Halter G.M."/>
            <person name="Han M.V."/>
            <person name="Heger A."/>
            <person name="Hillier L."/>
            <person name="Hinrichs A.S."/>
            <person name="Holmes I."/>
            <person name="Hoskins R.A."/>
            <person name="Hubisz M.J."/>
            <person name="Hultmark D."/>
            <person name="Huntley M.A."/>
            <person name="Jaffe D.B."/>
            <person name="Jagadeeshan S."/>
            <person name="Jeck W.R."/>
            <person name="Johnson J."/>
            <person name="Jones C.D."/>
            <person name="Jordan W.C."/>
            <person name="Karpen G.H."/>
            <person name="Kataoka E."/>
            <person name="Keightley P.D."/>
            <person name="Kheradpour P."/>
            <person name="Kirkness E.F."/>
            <person name="Koerich L.B."/>
            <person name="Kristiansen K."/>
            <person name="Kudrna D."/>
            <person name="Kulathinal R.J."/>
            <person name="Kumar S."/>
            <person name="Kwok R."/>
            <person name="Lander E."/>
            <person name="Langley C.H."/>
            <person name="Lapoint R."/>
            <person name="Lazzaro B.P."/>
            <person name="Lee S.J."/>
            <person name="Levesque L."/>
            <person name="Li R."/>
            <person name="Lin C.F."/>
            <person name="Lin M.F."/>
            <person name="Lindblad-Toh K."/>
            <person name="Llopart A."/>
            <person name="Long M."/>
            <person name="Low L."/>
            <person name="Lozovsky E."/>
            <person name="Lu J."/>
            <person name="Luo M."/>
            <person name="Machado C.A."/>
            <person name="Makalowski W."/>
            <person name="Marzo M."/>
            <person name="Matsuda M."/>
            <person name="Matzkin L."/>
            <person name="McAllister B."/>
            <person name="McBride C.S."/>
            <person name="McKernan B."/>
            <person name="McKernan K."/>
            <person name="Mendez-Lago M."/>
            <person name="Minx P."/>
            <person name="Mollenhauer M.U."/>
            <person name="Montooth K."/>
            <person name="Mount S.M."/>
            <person name="Mu X."/>
            <person name="Myers E."/>
            <person name="Negre B."/>
            <person name="Newfeld S."/>
            <person name="Nielsen R."/>
            <person name="Noor M.A."/>
            <person name="O'Grady P."/>
            <person name="Pachter L."/>
            <person name="Papaceit M."/>
            <person name="Parisi M.J."/>
            <person name="Parisi M."/>
            <person name="Parts L."/>
            <person name="Pedersen J.S."/>
            <person name="Pesole G."/>
            <person name="Phillippy A.M."/>
            <person name="Ponting C.P."/>
            <person name="Pop M."/>
            <person name="Porcelli D."/>
            <person name="Powell J.R."/>
            <person name="Prohaska S."/>
            <person name="Pruitt K."/>
            <person name="Puig M."/>
            <person name="Quesneville H."/>
            <person name="Ram K.R."/>
            <person name="Rand D."/>
            <person name="Rasmussen M.D."/>
            <person name="Reed L.K."/>
            <person name="Reenan R."/>
            <person name="Reily A."/>
            <person name="Remington K.A."/>
            <person name="Rieger T.T."/>
            <person name="Ritchie M.G."/>
            <person name="Robin C."/>
            <person name="Rogers Y.H."/>
            <person name="Rohde C."/>
            <person name="Rozas J."/>
            <person name="Rubenfield M.J."/>
            <person name="Ruiz A."/>
            <person name="Russo S."/>
            <person name="Salzberg S.L."/>
            <person name="Sanchez-Gracia A."/>
            <person name="Saranga D.J."/>
            <person name="Sato H."/>
            <person name="Schaeffer S.W."/>
            <person name="Schatz M.C."/>
            <person name="Schlenke T."/>
            <person name="Schwartz R."/>
            <person name="Segarra C."/>
            <person name="Singh R.S."/>
            <person name="Sirot L."/>
            <person name="Sirota M."/>
            <person name="Sisneros N.B."/>
            <person name="Smith C.D."/>
            <person name="Smith T.F."/>
            <person name="Spieth J."/>
            <person name="Stage D.E."/>
            <person name="Stark A."/>
            <person name="Stephan W."/>
            <person name="Strausberg R.L."/>
            <person name="Strempel S."/>
            <person name="Sturgill D."/>
            <person name="Sutton G."/>
            <person name="Sutton G.G."/>
            <person name="Tao W."/>
            <person name="Teichmann S."/>
            <person name="Tobari Y.N."/>
            <person name="Tomimura Y."/>
            <person name="Tsolas J.M."/>
            <person name="Valente V.L."/>
            <person name="Venter E."/>
            <person name="Venter J.C."/>
            <person name="Vicario S."/>
            <person name="Vieira F.G."/>
            <person name="Vilella A.J."/>
            <person name="Villasante A."/>
            <person name="Walenz B."/>
            <person name="Wang J."/>
            <person name="Wasserman M."/>
            <person name="Watts T."/>
            <person name="Wilson D."/>
            <person name="Wilson R.K."/>
            <person name="Wing R.A."/>
            <person name="Wolfner M.F."/>
            <person name="Wong A."/>
            <person name="Wong G.K."/>
            <person name="Wu C.I."/>
            <person name="Wu G."/>
            <person name="Yamamoto D."/>
            <person name="Yang H.P."/>
            <person name="Yang S.P."/>
            <person name="Yorke J.A."/>
            <person name="Yoshida K."/>
            <person name="Zdobnov E."/>
            <person name="Zhang P."/>
            <person name="Zhang Y."/>
            <person name="Zimin A.V."/>
            <person name="Baldwin J."/>
            <person name="Abdouelleil A."/>
            <person name="Abdulkadir J."/>
            <person name="Abebe A."/>
            <person name="Abera B."/>
            <person name="Abreu J."/>
            <person name="Acer S.C."/>
            <person name="Aftuck L."/>
            <person name="Alexander A."/>
            <person name="An P."/>
            <person name="Anderson E."/>
            <person name="Anderson S."/>
            <person name="Arachi H."/>
            <person name="Azer M."/>
            <person name="Bachantsang P."/>
            <person name="Barry A."/>
            <person name="Bayul T."/>
            <person name="Berlin A."/>
            <person name="Bessette D."/>
            <person name="Bloom T."/>
            <person name="Blye J."/>
            <person name="Boguslavskiy L."/>
            <person name="Bonnet C."/>
            <person name="Boukhgalter B."/>
            <person name="Bourzgui I."/>
            <person name="Brown A."/>
            <person name="Cahill P."/>
            <person name="Channer S."/>
            <person name="Cheshatsang Y."/>
            <person name="Chuda L."/>
            <person name="Citroen M."/>
            <person name="Collymore A."/>
            <person name="Cooke P."/>
            <person name="Costello M."/>
            <person name="D'Aco K."/>
            <person name="Daza R."/>
            <person name="De Haan G."/>
            <person name="DeGray S."/>
            <person name="DeMaso C."/>
            <person name="Dhargay N."/>
            <person name="Dooley K."/>
            <person name="Dooley E."/>
            <person name="Doricent M."/>
            <person name="Dorje P."/>
            <person name="Dorjee K."/>
            <person name="Dupes A."/>
            <person name="Elong R."/>
            <person name="Falk J."/>
            <person name="Farina A."/>
            <person name="Faro S."/>
            <person name="Ferguson D."/>
            <person name="Fisher S."/>
            <person name="Foley C.D."/>
            <person name="Franke A."/>
            <person name="Friedrich D."/>
            <person name="Gadbois L."/>
            <person name="Gearin G."/>
            <person name="Gearin C.R."/>
            <person name="Giannoukos G."/>
            <person name="Goode T."/>
            <person name="Graham J."/>
            <person name="Grandbois E."/>
            <person name="Grewal S."/>
            <person name="Gyaltsen K."/>
            <person name="Hafez N."/>
            <person name="Hagos B."/>
            <person name="Hall J."/>
            <person name="Henson C."/>
            <person name="Hollinger A."/>
            <person name="Honan T."/>
            <person name="Huard M.D."/>
            <person name="Hughes L."/>
            <person name="Hurhula B."/>
            <person name="Husby M.E."/>
            <person name="Kamat A."/>
            <person name="Kanga B."/>
            <person name="Kashin S."/>
            <person name="Khazanovich D."/>
            <person name="Kisner P."/>
            <person name="Lance K."/>
            <person name="Lara M."/>
            <person name="Lee W."/>
            <person name="Lennon N."/>
            <person name="Letendre F."/>
            <person name="LeVine R."/>
            <person name="Lipovsky A."/>
            <person name="Liu X."/>
            <person name="Liu J."/>
            <person name="Liu S."/>
            <person name="Lokyitsang T."/>
            <person name="Lokyitsang Y."/>
            <person name="Lubonja R."/>
            <person name="Lui A."/>
            <person name="MacDonald P."/>
            <person name="Magnisalis V."/>
            <person name="Maru K."/>
            <person name="Matthews C."/>
            <person name="McCusker W."/>
            <person name="McDonough S."/>
            <person name="Mehta T."/>
            <person name="Meldrim J."/>
            <person name="Meneus L."/>
            <person name="Mihai O."/>
            <person name="Mihalev A."/>
            <person name="Mihova T."/>
            <person name="Mittelman R."/>
            <person name="Mlenga V."/>
            <person name="Montmayeur A."/>
            <person name="Mulrain L."/>
            <person name="Navidi A."/>
            <person name="Naylor J."/>
            <person name="Negash T."/>
            <person name="Nguyen T."/>
            <person name="Nguyen N."/>
            <person name="Nicol R."/>
            <person name="Norbu C."/>
            <person name="Norbu N."/>
            <person name="Novod N."/>
            <person name="O'Neill B."/>
            <person name="Osman S."/>
            <person name="Markiewicz E."/>
            <person name="Oyono O.L."/>
            <person name="Patti C."/>
            <person name="Phunkhang P."/>
            <person name="Pierre F."/>
            <person name="Priest M."/>
            <person name="Raghuraman S."/>
            <person name="Rege F."/>
            <person name="Reyes R."/>
            <person name="Rise C."/>
            <person name="Rogov P."/>
            <person name="Ross K."/>
            <person name="Ryan E."/>
            <person name="Settipalli S."/>
            <person name="Shea T."/>
            <person name="Sherpa N."/>
            <person name="Shi L."/>
            <person name="Shih D."/>
            <person name="Sparrow T."/>
            <person name="Spaulding J."/>
            <person name="Stalker J."/>
            <person name="Stange-Thomann N."/>
            <person name="Stavropoulos S."/>
            <person name="Stone C."/>
            <person name="Strader C."/>
            <person name="Tesfaye S."/>
            <person name="Thomson T."/>
            <person name="Thoulutsang Y."/>
            <person name="Thoulutsang D."/>
            <person name="Topham K."/>
            <person name="Topping I."/>
            <person name="Tsamla T."/>
            <person name="Vassiliev H."/>
            <person name="Vo A."/>
            <person name="Wangchuk T."/>
            <person name="Wangdi T."/>
            <person name="Weiand M."/>
            <person name="Wilkinson J."/>
            <person name="Wilson A."/>
            <person name="Yadav S."/>
            <person name="Young G."/>
            <person name="Yu Q."/>
            <person name="Zembek L."/>
            <person name="Zhong D."/>
            <person name="Zimmer A."/>
            <person name="Zwirko Z."/>
            <person name="Jaffe D.B."/>
            <person name="Alvarez P."/>
            <person name="Brockman W."/>
            <person name="Butler J."/>
            <person name="Chin C."/>
            <person name="Gnerre S."/>
            <person name="Grabherr M."/>
            <person name="Kleber M."/>
            <person name="Mauceli E."/>
            <person name="MacCallum I."/>
        </authorList>
    </citation>
    <scope>NUCLEOTIDE SEQUENCE [LARGE SCALE GENOMIC DNA]</scope>
    <source>
        <strain evidence="6">Tucson 14030-0811.24</strain>
    </source>
</reference>
<name>B4N3Q3_DROWI</name>
<feature type="domain" description="FMP27/BLTP2/Hobbit GFWDK motif-containing RBG unit" evidence="4">
    <location>
        <begin position="1083"/>
        <end position="1215"/>
    </location>
</feature>
<dbReference type="InParanoid" id="B4N3Q3"/>
<dbReference type="EMBL" id="CH964095">
    <property type="protein sequence ID" value="EDW79258.1"/>
    <property type="molecule type" value="Genomic_DNA"/>
</dbReference>
<dbReference type="PANTHER" id="PTHR15678:SF6">
    <property type="entry name" value="BRIDGE-LIKE LIPID TRANSFER PROTEIN FAMILY MEMBER 2"/>
    <property type="match status" value="1"/>
</dbReference>
<feature type="compositionally biased region" description="Low complexity" evidence="2">
    <location>
        <begin position="2129"/>
        <end position="2163"/>
    </location>
</feature>
<keyword evidence="1" id="KW-0175">Coiled coil</keyword>
<protein>
    <recommendedName>
        <fullName evidence="4">FMP27/BLTP2/Hobbit GFWDK motif-containing RBG unit domain-containing protein</fullName>
    </recommendedName>
</protein>
<evidence type="ECO:0000313" key="5">
    <source>
        <dbReference type="EMBL" id="EDW79258.1"/>
    </source>
</evidence>
<evidence type="ECO:0000256" key="3">
    <source>
        <dbReference type="SAM" id="Phobius"/>
    </source>
</evidence>
<dbReference type="STRING" id="7260.B4N3Q3"/>
<keyword evidence="6" id="KW-1185">Reference proteome</keyword>
<evidence type="ECO:0000256" key="2">
    <source>
        <dbReference type="SAM" id="MobiDB-lite"/>
    </source>
</evidence>
<dbReference type="PhylomeDB" id="B4N3Q3"/>
<gene>
    <name evidence="5" type="primary">Dwil\GK25563</name>
    <name evidence="5" type="ORF">Dwil_GK25563</name>
</gene>
<dbReference type="HOGENOM" id="CLU_000926_1_0_1"/>
<dbReference type="Proteomes" id="UP000007798">
    <property type="component" value="Unassembled WGS sequence"/>
</dbReference>
<sequence>MLLQLMVFCLLLFLLIYWILPTGISWYLIKRFRVKVRIGRITLPYLSLKNVHISKSGFSVQIEEVCLRSSFFTTEVTKLLSIYIRDIRINKDIHSSGGSSAGVGSSHNQHTDEGVGIEAAGFSWPPKEDDSTSGKGVPDFRQTKVPASIITFAQFMAVHVNNISVVLMNNDFDPGWFIHATAKELHLDGSIVQNARVLLVNASLSEAQAKMLRHCSQAASRRQSLENNLHKIRPCLGEVSFDVALDASLFAQGPLSMDTLSLVINNAKSVIHGGLYEFLSEAKQRTTTSSSSTQQRRLHEAFASSRNSNSNSYDNDNYEKLAPIIPKNFNFSIKAATFSAVKENSQNDFSAKLQLFQITGKFNSKMVAKLVFQHLDIDTKYEKLLFVEQFTIDSKLEKDIFNLYVKLKTFQIIYNHSEIYDFVNNNFLARQRRSSSHHQSLHLHKQKSLPNHLYLDRAAETCLKAKQQREGGILEWIMQRIVVKGCAELWNVSLLMKLEDEHIAMSVSHTRFVLEQIEEKRSSLYNNKFLNLLLNQRQWTMELMVETLWSNLGNSINDTNNLKKTHSPGSPFFLGVSLVKLCSYANTTKLDISVHTFRTEYSMQLAEFIVKSMACLKQYGGLEAKKTKPQLKRLSEQDAEEEFGKSLRISVNIKDITAYFVNHYNVYILLSFSEINLSKALHISTLQLEDYQMAIMRSMTGSSLCLTDFQDVFANCKMIRLQHEQMKDTLGKLSVYIPGNIEVSWNSNLHMHLYTLARDMIDLKDELALPKSKELNESAKSSPNLIIELSAERSFMAELKLSDRHSIQIFVESLFFSHKERDMVYAKNVLVHIDDQHIFTVKELDMQSLPRLEVLTHERLNVPGFTLPSNKVWVTSIGSFKAIFPYDHDFYDAINNECVSHFKWLKLVHNYKKKPFTVNSPLPSDLVIKIKEFLLEISDDPFEVKLRDNYVLLVDEYLESLKRKNLFDKKIAELCSERLLVPAGTIESLYANLVKKNSEIYIQRSKKIRESGPVRTRLLAWIMTDVEIMAMADPSIHGYENVTRIMRDIDSESPWPEEGLQFTTLWCRGVNISCSEWKFMLRDFPQPMFYVKSMRLYGNLCGAEQMASKRAKRDVFIEVGEPFETNVVQRSMPSIKFYHDFDCELESCSYAFGPCWEPVMAQCNLSFEKISAPSKDPSPPLPFWDKMRLLLHGRLTLIAKQFTVLLHASLDPYNTTEEMELTWNNCGIIWTNAKIMFKGELNVTVRTASRYDDCRLLHFPNLKLTFKLNWVCLANPNDHHAVMPCAPDKLPEYSSNQVHDSFRAYRSLNLNIWISFETKPKAGDEVEFDIPSLVLYGSTLRWFESLKLILSGVTRPTRRGPVFNNVRPRKKQLSRHYKKANLQMCLHKFQVLYWMSHALHKGFQLNGRRVSFSSEYCLTLNPIDDGLIHRPRADWSTVYMNCELNDAEIWLKSIVTEKMDSSSENLAAASADALRIVRFYFLSVAKVSYGREALMPSAASSAEEDAKSKSGTPTHKLVVYDLKGAWTKSNRDVAFALFDSFMKSQKLKNNLSTEAVKSYRQEGGNSAAVMKHKRSDSTITLSSTSSEVLPIVNAKKAPGQIHATAMLQQLIAEADHKFNVYSDDHSTQSRELQLQGLQACSAQDVIHENWSISLVNSQVLLKGCETSGYVIISAAKAEILQRVHRPVWRDRSLISKTTWKGLLECMQYYATVSAGDDSLLEKEIMWLTVDNIQDKDETVINNLPEDISHLVGSGRSVGGVVSETVGAFLSDNSGESQPVQLQRIVSKCKCEFFYVSYGDAIDPNSIIEVPPPPSEESLSPWEKQDDPVDAFTLMHHDLDVCTNSLQYAMILDIVNNLLLYVEPQRKQAAEKLARMRFQLQLHSTEDQKRPIQQKQTLIRSLLMKIRSLEKDIHLISKERFEEGDTLDLRVDFERVQQQIRESKEELNTYSEELDMMLLCYKETQLSQLSKISNVRSDKSVTMVRANEICFKRAQWRLTETDGQIGIADLVLSAFLYTKKSKSDDSVEHLLELGNIRMENLLPREIYRDVLLATEIQKDMPVDTHKRVLRIFCREKPPVGGISVKEHFEINVAPITIAITKKFYSTMLKFCFPDRDASETEASEDLDENSSTTSASSTNLQSLKSSAGSSSVSLSTASTSSSSKRSGKSKKSNKDSEFYVKIEKDDVEKMKERAEKNKLFIYIKIPEVPVRVSYKGNKEKNLEDITDYSLVIPTLEYHNVTWTWLDLLLAMKSVSKRVIVSQAIKQKLQIHRRQPVLSAGERATPQEEDKAKMLFGNRLLNENRHQRKGGGVFKFPSSGAGGSGSSNSK</sequence>
<keyword evidence="3" id="KW-0472">Membrane</keyword>
<dbReference type="Pfam" id="PF10344">
    <property type="entry name" value="Hobbit"/>
    <property type="match status" value="1"/>
</dbReference>
<evidence type="ECO:0000259" key="4">
    <source>
        <dbReference type="SMART" id="SM01214"/>
    </source>
</evidence>
<dbReference type="FunCoup" id="B4N3Q3">
    <property type="interactions" value="1581"/>
</dbReference>
<feature type="compositionally biased region" description="Low complexity" evidence="2">
    <location>
        <begin position="286"/>
        <end position="295"/>
    </location>
</feature>
<feature type="coiled-coil region" evidence="1">
    <location>
        <begin position="1891"/>
        <end position="1952"/>
    </location>
</feature>
<feature type="region of interest" description="Disordered" evidence="2">
    <location>
        <begin position="286"/>
        <end position="311"/>
    </location>
</feature>